<dbReference type="Proteomes" id="UP000003174">
    <property type="component" value="Unassembled WGS sequence"/>
</dbReference>
<accession>C0EVR5</accession>
<protein>
    <submittedName>
        <fullName evidence="1">Uncharacterized protein</fullName>
    </submittedName>
</protein>
<evidence type="ECO:0000313" key="2">
    <source>
        <dbReference type="Proteomes" id="UP000003174"/>
    </source>
</evidence>
<comment type="caution">
    <text evidence="1">The sequence shown here is derived from an EMBL/GenBank/DDBJ whole genome shotgun (WGS) entry which is preliminary data.</text>
</comment>
<organism evidence="1 2">
    <name type="scientific">Anaerobutyricum hallii DSM 3353</name>
    <dbReference type="NCBI Taxonomy" id="411469"/>
    <lineage>
        <taxon>Bacteria</taxon>
        <taxon>Bacillati</taxon>
        <taxon>Bacillota</taxon>
        <taxon>Clostridia</taxon>
        <taxon>Lachnospirales</taxon>
        <taxon>Lachnospiraceae</taxon>
        <taxon>Anaerobutyricum</taxon>
    </lineage>
</organism>
<dbReference type="AlphaFoldDB" id="C0EVR5"/>
<evidence type="ECO:0000313" key="1">
    <source>
        <dbReference type="EMBL" id="EEG36609.1"/>
    </source>
</evidence>
<proteinExistence type="predicted"/>
<reference evidence="1 2" key="2">
    <citation type="submission" date="2009-02" db="EMBL/GenBank/DDBJ databases">
        <title>Draft genome sequence of Eubacterium hallii (DSM 3353).</title>
        <authorList>
            <person name="Sudarsanam P."/>
            <person name="Ley R."/>
            <person name="Guruge J."/>
            <person name="Turnbaugh P.J."/>
            <person name="Mahowald M."/>
            <person name="Liep D."/>
            <person name="Gordon J."/>
        </authorList>
    </citation>
    <scope>NUCLEOTIDE SEQUENCE [LARGE SCALE GENOMIC DNA]</scope>
    <source>
        <strain evidence="1 2">DSM 3353</strain>
    </source>
</reference>
<name>C0EVR5_9FIRM</name>
<sequence length="51" mass="5954">MKLQLICVFLFCNLIVGDNTYSRLNFDYIFPIKSKKIYKGNLFIKGEGMCL</sequence>
<reference evidence="1 2" key="1">
    <citation type="submission" date="2009-01" db="EMBL/GenBank/DDBJ databases">
        <authorList>
            <person name="Fulton L."/>
            <person name="Clifton S."/>
            <person name="Fulton B."/>
            <person name="Xu J."/>
            <person name="Minx P."/>
            <person name="Pepin K.H."/>
            <person name="Johnson M."/>
            <person name="Bhonagiri V."/>
            <person name="Nash W.E."/>
            <person name="Mardis E.R."/>
            <person name="Wilson R.K."/>
        </authorList>
    </citation>
    <scope>NUCLEOTIDE SEQUENCE [LARGE SCALE GENOMIC DNA]</scope>
    <source>
        <strain evidence="1 2">DSM 3353</strain>
    </source>
</reference>
<gene>
    <name evidence="1" type="ORF">EUBHAL_01503</name>
</gene>
<dbReference type="EMBL" id="ACEP01000069">
    <property type="protein sequence ID" value="EEG36609.1"/>
    <property type="molecule type" value="Genomic_DNA"/>
</dbReference>